<evidence type="ECO:0000256" key="2">
    <source>
        <dbReference type="ARBA" id="ARBA00022475"/>
    </source>
</evidence>
<sequence>MDVISLIGIAIGLSMDAFAVSITNGAVTRNVTFGFATKLAASFGLFQAAMPMIGWAVGKAGEGFISKIDHWIALLLLSYIGIQMLREAKKKRNEGIVDCQKEPPGFKTILAFAVATSIDALATGIILPTAVGASTLPLMLASVVSIGMITFLFSLVGVGIGKKFGSLCCGKAEIVGGIVLIGIGLKIFLEHTFFS</sequence>
<keyword evidence="4 8" id="KW-1133">Transmembrane helix</keyword>
<keyword evidence="3 8" id="KW-0812">Transmembrane</keyword>
<dbReference type="Pfam" id="PF02659">
    <property type="entry name" value="Mntp"/>
    <property type="match status" value="1"/>
</dbReference>
<gene>
    <name evidence="8" type="primary">mntP</name>
    <name evidence="9" type="ORF">L0P57_07040</name>
</gene>
<comment type="caution">
    <text evidence="9">The sequence shown here is derived from an EMBL/GenBank/DDBJ whole genome shotgun (WGS) entry which is preliminary data.</text>
</comment>
<dbReference type="InterPro" id="IPR022929">
    <property type="entry name" value="Put_MntP"/>
</dbReference>
<accession>A0ABS9MKB4</accession>
<dbReference type="Proteomes" id="UP001298681">
    <property type="component" value="Unassembled WGS sequence"/>
</dbReference>
<feature type="transmembrane region" description="Helical" evidence="8">
    <location>
        <begin position="39"/>
        <end position="58"/>
    </location>
</feature>
<keyword evidence="1 8" id="KW-0813">Transport</keyword>
<protein>
    <recommendedName>
        <fullName evidence="8">Putative manganese efflux pump MntP</fullName>
    </recommendedName>
</protein>
<organism evidence="9 10">
    <name type="scientific">Anaeromassilibacillus senegalensis</name>
    <dbReference type="NCBI Taxonomy" id="1673717"/>
    <lineage>
        <taxon>Bacteria</taxon>
        <taxon>Bacillati</taxon>
        <taxon>Bacillota</taxon>
        <taxon>Clostridia</taxon>
        <taxon>Eubacteriales</taxon>
        <taxon>Acutalibacteraceae</taxon>
        <taxon>Anaeromassilibacillus</taxon>
    </lineage>
</organism>
<feature type="transmembrane region" description="Helical" evidence="8">
    <location>
        <begin position="6"/>
        <end position="27"/>
    </location>
</feature>
<feature type="transmembrane region" description="Helical" evidence="8">
    <location>
        <begin position="172"/>
        <end position="189"/>
    </location>
</feature>
<evidence type="ECO:0000313" key="10">
    <source>
        <dbReference type="Proteomes" id="UP001298681"/>
    </source>
</evidence>
<keyword evidence="2 8" id="KW-1003">Cell membrane</keyword>
<dbReference type="PANTHER" id="PTHR35529:SF1">
    <property type="entry name" value="MANGANESE EFFLUX PUMP MNTP-RELATED"/>
    <property type="match status" value="1"/>
</dbReference>
<comment type="subcellular location">
    <subcellularLocation>
        <location evidence="8">Cell membrane</location>
        <topology evidence="8">Multi-pass membrane protein</topology>
    </subcellularLocation>
</comment>
<dbReference type="RefSeq" id="WP_087232474.1">
    <property type="nucleotide sequence ID" value="NZ_JAKNHQ010000007.1"/>
</dbReference>
<keyword evidence="5 8" id="KW-0406">Ion transport</keyword>
<feature type="transmembrane region" description="Helical" evidence="8">
    <location>
        <begin position="137"/>
        <end position="160"/>
    </location>
</feature>
<reference evidence="9 10" key="1">
    <citation type="submission" date="2022-01" db="EMBL/GenBank/DDBJ databases">
        <title>Collection of gut derived symbiotic bacterial strains cultured from healthy donors.</title>
        <authorList>
            <person name="Lin H."/>
            <person name="Kohout C."/>
            <person name="Waligurski E."/>
            <person name="Pamer E.G."/>
        </authorList>
    </citation>
    <scope>NUCLEOTIDE SEQUENCE [LARGE SCALE GENOMIC DNA]</scope>
    <source>
        <strain evidence="9 10">DFI.7.58</strain>
    </source>
</reference>
<evidence type="ECO:0000313" key="9">
    <source>
        <dbReference type="EMBL" id="MCG4610687.1"/>
    </source>
</evidence>
<evidence type="ECO:0000256" key="6">
    <source>
        <dbReference type="ARBA" id="ARBA00023136"/>
    </source>
</evidence>
<proteinExistence type="inferred from homology"/>
<evidence type="ECO:0000256" key="5">
    <source>
        <dbReference type="ARBA" id="ARBA00023065"/>
    </source>
</evidence>
<evidence type="ECO:0000256" key="1">
    <source>
        <dbReference type="ARBA" id="ARBA00022448"/>
    </source>
</evidence>
<keyword evidence="10" id="KW-1185">Reference proteome</keyword>
<evidence type="ECO:0000256" key="4">
    <source>
        <dbReference type="ARBA" id="ARBA00022989"/>
    </source>
</evidence>
<name>A0ABS9MKB4_9FIRM</name>
<evidence type="ECO:0000256" key="7">
    <source>
        <dbReference type="ARBA" id="ARBA00023211"/>
    </source>
</evidence>
<feature type="transmembrane region" description="Helical" evidence="8">
    <location>
        <begin position="109"/>
        <end position="131"/>
    </location>
</feature>
<feature type="transmembrane region" description="Helical" evidence="8">
    <location>
        <begin position="70"/>
        <end position="88"/>
    </location>
</feature>
<dbReference type="PANTHER" id="PTHR35529">
    <property type="entry name" value="MANGANESE EFFLUX PUMP MNTP-RELATED"/>
    <property type="match status" value="1"/>
</dbReference>
<keyword evidence="7 8" id="KW-0464">Manganese</keyword>
<dbReference type="HAMAP" id="MF_01521">
    <property type="entry name" value="MntP_pump"/>
    <property type="match status" value="1"/>
</dbReference>
<evidence type="ECO:0000256" key="3">
    <source>
        <dbReference type="ARBA" id="ARBA00022692"/>
    </source>
</evidence>
<comment type="function">
    <text evidence="8">Probably functions as a manganese efflux pump.</text>
</comment>
<evidence type="ECO:0000256" key="8">
    <source>
        <dbReference type="HAMAP-Rule" id="MF_01521"/>
    </source>
</evidence>
<dbReference type="EMBL" id="JAKNHQ010000007">
    <property type="protein sequence ID" value="MCG4610687.1"/>
    <property type="molecule type" value="Genomic_DNA"/>
</dbReference>
<dbReference type="InterPro" id="IPR003810">
    <property type="entry name" value="Mntp/YtaF"/>
</dbReference>
<keyword evidence="6 8" id="KW-0472">Membrane</keyword>
<comment type="similarity">
    <text evidence="8">Belongs to the MntP (TC 9.B.29) family.</text>
</comment>